<evidence type="ECO:0000313" key="2">
    <source>
        <dbReference type="Proteomes" id="UP000233419"/>
    </source>
</evidence>
<reference evidence="1 2" key="1">
    <citation type="submission" date="2017-12" db="EMBL/GenBank/DDBJ databases">
        <title>Mesoplasma syrphidae YJS, Complete Genome.</title>
        <authorList>
            <person name="Knight T.F."/>
            <person name="Citino T."/>
            <person name="Rubinstein R."/>
            <person name="Neuschaefer Z."/>
        </authorList>
    </citation>
    <scope>NUCLEOTIDE SEQUENCE [LARGE SCALE GENOMIC DNA]</scope>
    <source>
        <strain evidence="1 2">YJS</strain>
    </source>
</reference>
<dbReference type="OrthoDB" id="398515at2"/>
<evidence type="ECO:0000313" key="1">
    <source>
        <dbReference type="EMBL" id="AUF83571.1"/>
    </source>
</evidence>
<organism evidence="1 2">
    <name type="scientific">Mesoplasma syrphidae</name>
    <dbReference type="NCBI Taxonomy" id="225999"/>
    <lineage>
        <taxon>Bacteria</taxon>
        <taxon>Bacillati</taxon>
        <taxon>Mycoplasmatota</taxon>
        <taxon>Mollicutes</taxon>
        <taxon>Entomoplasmatales</taxon>
        <taxon>Entomoplasmataceae</taxon>
        <taxon>Mesoplasma</taxon>
    </lineage>
</organism>
<protein>
    <submittedName>
        <fullName evidence="1">Uncharacterized protein</fullName>
    </submittedName>
</protein>
<sequence length="310" mass="37505">MKYKAIKKQEDRYYINEYQFFYVDKEEMKARMSEIQFPAIVMDTEFFNRSHESYDYDEKAFPRLYDEEQKDLVYVLQYSFAKNFKEIHNRQNSKAIKSMTIKRSFKDSEYSFEAQYDSTVKSFINMCINKNIKTLVFAGKENDARILKSWINKNKALLNNKRSDLFVINHKTKEYDVNAFDIYNVLSQNMSFSNFDKQGSQFYEPKNLKPGKKGENTLALPSLKKFFDYMQTIYPNNQFEEEEDIYNLCVSALRFFSYKESNFKDYLKWNKDVKRAKTHCYNDVLKLLYLIDFLYVFMFYDDSENKYIKK</sequence>
<dbReference type="Proteomes" id="UP000233419">
    <property type="component" value="Chromosome"/>
</dbReference>
<dbReference type="EMBL" id="CP025257">
    <property type="protein sequence ID" value="AUF83571.1"/>
    <property type="molecule type" value="Genomic_DNA"/>
</dbReference>
<proteinExistence type="predicted"/>
<dbReference type="RefSeq" id="WP_027048078.1">
    <property type="nucleotide sequence ID" value="NZ_CP025257.1"/>
</dbReference>
<accession>A0A2K9BJY8</accession>
<keyword evidence="2" id="KW-1185">Reference proteome</keyword>
<name>A0A2K9BJY8_9MOLU</name>
<dbReference type="KEGG" id="msyr:CXP39_02035"/>
<gene>
    <name evidence="1" type="ORF">CXP39_02035</name>
</gene>
<dbReference type="AlphaFoldDB" id="A0A2K9BJY8"/>